<dbReference type="Proteomes" id="UP000789595">
    <property type="component" value="Unassembled WGS sequence"/>
</dbReference>
<proteinExistence type="predicted"/>
<evidence type="ECO:0000313" key="1">
    <source>
        <dbReference type="EMBL" id="CAH0375449.1"/>
    </source>
</evidence>
<evidence type="ECO:0000313" key="2">
    <source>
        <dbReference type="Proteomes" id="UP000789595"/>
    </source>
</evidence>
<comment type="caution">
    <text evidence="1">The sequence shown here is derived from an EMBL/GenBank/DDBJ whole genome shotgun (WGS) entry which is preliminary data.</text>
</comment>
<organism evidence="1 2">
    <name type="scientific">Pelagomonas calceolata</name>
    <dbReference type="NCBI Taxonomy" id="35677"/>
    <lineage>
        <taxon>Eukaryota</taxon>
        <taxon>Sar</taxon>
        <taxon>Stramenopiles</taxon>
        <taxon>Ochrophyta</taxon>
        <taxon>Pelagophyceae</taxon>
        <taxon>Pelagomonadales</taxon>
        <taxon>Pelagomonadaceae</taxon>
        <taxon>Pelagomonas</taxon>
    </lineage>
</organism>
<gene>
    <name evidence="1" type="ORF">PECAL_4P27840</name>
</gene>
<dbReference type="EMBL" id="CAKKNE010000004">
    <property type="protein sequence ID" value="CAH0375449.1"/>
    <property type="molecule type" value="Genomic_DNA"/>
</dbReference>
<reference evidence="1" key="1">
    <citation type="submission" date="2021-11" db="EMBL/GenBank/DDBJ databases">
        <authorList>
            <consortium name="Genoscope - CEA"/>
            <person name="William W."/>
        </authorList>
    </citation>
    <scope>NUCLEOTIDE SEQUENCE</scope>
</reference>
<dbReference type="AlphaFoldDB" id="A0A8J2SXR0"/>
<name>A0A8J2SXR0_9STRA</name>
<sequence>MDELPDDARGSLLMLTSGFYPGPEAHRGTTLGELSQFTVYGRPPPCASFPDSAAASVTIGELGDYSDPATGLEHHLAVGCTSDAEKEAMRKAVLVALAKIGNRELEALSQAFREDTQRYIKERGG</sequence>
<protein>
    <submittedName>
        <fullName evidence="1">Uncharacterized protein</fullName>
    </submittedName>
</protein>
<keyword evidence="2" id="KW-1185">Reference proteome</keyword>
<accession>A0A8J2SXR0</accession>